<keyword evidence="2" id="KW-1185">Reference proteome</keyword>
<accession>A0A1G5PUA5</accession>
<dbReference type="AlphaFoldDB" id="A0A1G5PUA5"/>
<protein>
    <recommendedName>
        <fullName evidence="3">Helix-turn-helix domain-containing protein</fullName>
    </recommendedName>
</protein>
<evidence type="ECO:0008006" key="3">
    <source>
        <dbReference type="Google" id="ProtNLM"/>
    </source>
</evidence>
<dbReference type="EMBL" id="FMWD01000002">
    <property type="protein sequence ID" value="SCZ52997.1"/>
    <property type="molecule type" value="Genomic_DNA"/>
</dbReference>
<dbReference type="RefSeq" id="WP_092992931.1">
    <property type="nucleotide sequence ID" value="NZ_FMWD01000002.1"/>
</dbReference>
<evidence type="ECO:0000313" key="1">
    <source>
        <dbReference type="EMBL" id="SCZ52997.1"/>
    </source>
</evidence>
<evidence type="ECO:0000313" key="2">
    <source>
        <dbReference type="Proteomes" id="UP000199648"/>
    </source>
</evidence>
<dbReference type="Proteomes" id="UP000199648">
    <property type="component" value="Unassembled WGS sequence"/>
</dbReference>
<gene>
    <name evidence="1" type="ORF">SAMN03097708_00847</name>
</gene>
<name>A0A1G5PUA5_9GAMM</name>
<sequence length="74" mass="8388">MAITELAQIESSLGVVHPEQFAKLCGGNVTTDKVEHWIRRGYLPSVKIGRARLVNLVALNRELSVKPFHMEREF</sequence>
<dbReference type="STRING" id="415747.SAMN03097708_00847"/>
<proteinExistence type="predicted"/>
<dbReference type="OrthoDB" id="9035707at2"/>
<organism evidence="1 2">
    <name type="scientific">Thiohalomonas denitrificans</name>
    <dbReference type="NCBI Taxonomy" id="415747"/>
    <lineage>
        <taxon>Bacteria</taxon>
        <taxon>Pseudomonadati</taxon>
        <taxon>Pseudomonadota</taxon>
        <taxon>Gammaproteobacteria</taxon>
        <taxon>Thiohalomonadales</taxon>
        <taxon>Thiohalomonadaceae</taxon>
        <taxon>Thiohalomonas</taxon>
    </lineage>
</organism>
<reference evidence="1 2" key="1">
    <citation type="submission" date="2016-10" db="EMBL/GenBank/DDBJ databases">
        <authorList>
            <person name="de Groot N.N."/>
        </authorList>
    </citation>
    <scope>NUCLEOTIDE SEQUENCE [LARGE SCALE GENOMIC DNA]</scope>
    <source>
        <strain evidence="1 2">HLD2</strain>
    </source>
</reference>